<evidence type="ECO:0000313" key="1">
    <source>
        <dbReference type="EMBL" id="QHS81930.1"/>
    </source>
</evidence>
<dbReference type="AlphaFoldDB" id="A0A6C0AR86"/>
<accession>A0A6C0AR86</accession>
<reference evidence="1" key="1">
    <citation type="journal article" date="2020" name="Nature">
        <title>Giant virus diversity and host interactions through global metagenomics.</title>
        <authorList>
            <person name="Schulz F."/>
            <person name="Roux S."/>
            <person name="Paez-Espino D."/>
            <person name="Jungbluth S."/>
            <person name="Walsh D.A."/>
            <person name="Denef V.J."/>
            <person name="McMahon K.D."/>
            <person name="Konstantinidis K.T."/>
            <person name="Eloe-Fadrosh E.A."/>
            <person name="Kyrpides N.C."/>
            <person name="Woyke T."/>
        </authorList>
    </citation>
    <scope>NUCLEOTIDE SEQUENCE</scope>
    <source>
        <strain evidence="1">GVMAG-S-1101165-79</strain>
    </source>
</reference>
<sequence>MDIQLTLASLKDLENENIKVDAIKFQKMLILYNSIEHGWSVKKKNESYVFSKNHENKKEVFEDTYLLKFMNTNLDLNKVIS</sequence>
<dbReference type="EMBL" id="MN740762">
    <property type="protein sequence ID" value="QHS81930.1"/>
    <property type="molecule type" value="Genomic_DNA"/>
</dbReference>
<name>A0A6C0AR86_9ZZZZ</name>
<protein>
    <submittedName>
        <fullName evidence="1">Uncharacterized protein</fullName>
    </submittedName>
</protein>
<organism evidence="1">
    <name type="scientific">viral metagenome</name>
    <dbReference type="NCBI Taxonomy" id="1070528"/>
    <lineage>
        <taxon>unclassified sequences</taxon>
        <taxon>metagenomes</taxon>
        <taxon>organismal metagenomes</taxon>
    </lineage>
</organism>
<proteinExistence type="predicted"/>